<dbReference type="AlphaFoldDB" id="S5TV86"/>
<protein>
    <submittedName>
        <fullName evidence="1">Uncharacterized protein</fullName>
    </submittedName>
</protein>
<accession>S5TV86</accession>
<evidence type="ECO:0000313" key="1">
    <source>
        <dbReference type="EMBL" id="AGS49916.1"/>
    </source>
</evidence>
<reference evidence="1" key="1">
    <citation type="journal article" date="2013" name="Proc. Natl. Acad. Sci. U.S.A.">
        <title>Mapping gene clusters within arrayed metagenomic libraries to expand the structural diversity of biomedically relevant natural products.</title>
        <authorList>
            <person name="Owen J.G."/>
            <person name="Reddy B.V."/>
            <person name="Ternei M.A."/>
            <person name="Charlop-Powers Z."/>
            <person name="Calle P.Y."/>
            <person name="Kim J.H."/>
            <person name="Brady S.F."/>
        </authorList>
    </citation>
    <scope>NUCLEOTIDE SEQUENCE</scope>
</reference>
<proteinExistence type="predicted"/>
<name>S5TV86_9BACT</name>
<dbReference type="EMBL" id="KF264562">
    <property type="protein sequence ID" value="AGS49916.1"/>
    <property type="molecule type" value="Genomic_DNA"/>
</dbReference>
<sequence length="72" mass="7319">MADRAIPDETRFRAALDLAHAAQAAGDEVALIRSARAALTSAPQAIYPTIAAEVAELRSLCAAASGVVGRAS</sequence>
<organism evidence="1">
    <name type="scientific">uncultured bacterium esnapd22</name>
    <dbReference type="NCBI Taxonomy" id="1366604"/>
    <lineage>
        <taxon>Bacteria</taxon>
        <taxon>environmental samples</taxon>
    </lineage>
</organism>